<evidence type="ECO:0000313" key="2">
    <source>
        <dbReference type="EMBL" id="BDD86495.1"/>
    </source>
</evidence>
<feature type="domain" description="UPF0033" evidence="1">
    <location>
        <begin position="3"/>
        <end position="58"/>
    </location>
</feature>
<dbReference type="InterPro" id="IPR001455">
    <property type="entry name" value="TusA-like"/>
</dbReference>
<dbReference type="EMBL" id="AP025516">
    <property type="protein sequence ID" value="BDD86495.1"/>
    <property type="molecule type" value="Genomic_DNA"/>
</dbReference>
<dbReference type="SUPFAM" id="SSF75169">
    <property type="entry name" value="DsrEFH-like"/>
    <property type="match status" value="1"/>
</dbReference>
<dbReference type="InterPro" id="IPR003787">
    <property type="entry name" value="Sulphur_relay_DsrE/F-like"/>
</dbReference>
<gene>
    <name evidence="2" type="ORF">DPPLL_08600</name>
</gene>
<organism evidence="2 3">
    <name type="scientific">Desulfofustis limnaeus</name>
    <dbReference type="NCBI Taxonomy" id="2740163"/>
    <lineage>
        <taxon>Bacteria</taxon>
        <taxon>Pseudomonadati</taxon>
        <taxon>Thermodesulfobacteriota</taxon>
        <taxon>Desulfobulbia</taxon>
        <taxon>Desulfobulbales</taxon>
        <taxon>Desulfocapsaceae</taxon>
        <taxon>Desulfofustis</taxon>
    </lineage>
</organism>
<keyword evidence="3" id="KW-1185">Reference proteome</keyword>
<evidence type="ECO:0000313" key="3">
    <source>
        <dbReference type="Proteomes" id="UP000830055"/>
    </source>
</evidence>
<protein>
    <recommendedName>
        <fullName evidence="1">UPF0033 domain-containing protein</fullName>
    </recommendedName>
</protein>
<dbReference type="CDD" id="cd03421">
    <property type="entry name" value="SirA_like_N"/>
    <property type="match status" value="1"/>
</dbReference>
<sequence length="206" mass="21983">MHKTLDARQLACPGPVLQVKEALEAGPVKTMEVVVDNEAARENVSRFLQSRGFTVEASMRGEDLIVAAHRAEAARQDIPLDAGERGSSPVSSAARKIMVVVAADAMGRGDHALGTKLLINYVKTLKEMGPDLWRLVFINGGVTLTVTGSPVLDELRAYERSGVVILACGTCLEHFGLTADKQVGQTTNMLDIVTAMQLADSVITIG</sequence>
<proteinExistence type="predicted"/>
<dbReference type="InterPro" id="IPR027396">
    <property type="entry name" value="DsrEFH-like"/>
</dbReference>
<dbReference type="Pfam" id="PF01206">
    <property type="entry name" value="TusA"/>
    <property type="match status" value="1"/>
</dbReference>
<dbReference type="RefSeq" id="WP_284153581.1">
    <property type="nucleotide sequence ID" value="NZ_AP025516.1"/>
</dbReference>
<dbReference type="InterPro" id="IPR019870">
    <property type="entry name" value="Se_metab_YedF"/>
</dbReference>
<accession>A0ABN6M0Y3</accession>
<dbReference type="SUPFAM" id="SSF64307">
    <property type="entry name" value="SirA-like"/>
    <property type="match status" value="1"/>
</dbReference>
<dbReference type="Proteomes" id="UP000830055">
    <property type="component" value="Chromosome"/>
</dbReference>
<dbReference type="NCBIfam" id="TIGR03527">
    <property type="entry name" value="selenium_YedF"/>
    <property type="match status" value="1"/>
</dbReference>
<dbReference type="InterPro" id="IPR036868">
    <property type="entry name" value="TusA-like_sf"/>
</dbReference>
<dbReference type="Gene3D" id="3.30.110.40">
    <property type="entry name" value="TusA-like domain"/>
    <property type="match status" value="1"/>
</dbReference>
<dbReference type="Pfam" id="PF02635">
    <property type="entry name" value="DsrE"/>
    <property type="match status" value="1"/>
</dbReference>
<reference evidence="2 3" key="1">
    <citation type="submission" date="2022-01" db="EMBL/GenBank/DDBJ databases">
        <title>Desulfofustis limnae sp. nov., a novel mesophilic sulfate-reducing bacterium isolated from marsh soil.</title>
        <authorList>
            <person name="Watanabe M."/>
            <person name="Takahashi A."/>
            <person name="Kojima H."/>
            <person name="Fukui M."/>
        </authorList>
    </citation>
    <scope>NUCLEOTIDE SEQUENCE [LARGE SCALE GENOMIC DNA]</scope>
    <source>
        <strain evidence="2 3">PPLL</strain>
    </source>
</reference>
<evidence type="ECO:0000259" key="1">
    <source>
        <dbReference type="Pfam" id="PF01206"/>
    </source>
</evidence>
<name>A0ABN6M0Y3_9BACT</name>